<dbReference type="Proteomes" id="UP000000437">
    <property type="component" value="Chromosome 18"/>
</dbReference>
<protein>
    <submittedName>
        <fullName evidence="2">Tripartite motif containing 35-30 isoform X1</fullName>
    </submittedName>
</protein>
<accession>A0AC58HS97</accession>
<name>A0AC58HS97_DANRE</name>
<gene>
    <name evidence="2" type="primary">trim35-30</name>
    <name evidence="2" type="synonym">si:dkeyp-1h4.3</name>
</gene>
<proteinExistence type="predicted"/>
<organism evidence="1 2">
    <name type="scientific">Danio rerio</name>
    <name type="common">Zebrafish</name>
    <name type="synonym">Brachydanio rerio</name>
    <dbReference type="NCBI Taxonomy" id="7955"/>
    <lineage>
        <taxon>Eukaryota</taxon>
        <taxon>Metazoa</taxon>
        <taxon>Chordata</taxon>
        <taxon>Craniata</taxon>
        <taxon>Vertebrata</taxon>
        <taxon>Euteleostomi</taxon>
        <taxon>Actinopterygii</taxon>
        <taxon>Neopterygii</taxon>
        <taxon>Teleostei</taxon>
        <taxon>Ostariophysi</taxon>
        <taxon>Cypriniformes</taxon>
        <taxon>Danionidae</taxon>
        <taxon>Danioninae</taxon>
        <taxon>Danio</taxon>
    </lineage>
</organism>
<reference evidence="2" key="1">
    <citation type="submission" date="2025-08" db="UniProtKB">
        <authorList>
            <consortium name="RefSeq"/>
        </authorList>
    </citation>
    <scope>IDENTIFICATION</scope>
    <source>
        <strain evidence="2">Tuebingen</strain>
        <tissue evidence="2">Fibroblasts and whole tissue</tissue>
    </source>
</reference>
<evidence type="ECO:0000313" key="1">
    <source>
        <dbReference type="Proteomes" id="UP000000437"/>
    </source>
</evidence>
<dbReference type="RefSeq" id="XP_073784857.1">
    <property type="nucleotide sequence ID" value="XM_073928756.1"/>
</dbReference>
<evidence type="ECO:0000313" key="2">
    <source>
        <dbReference type="RefSeq" id="XP_073784857.1"/>
    </source>
</evidence>
<keyword evidence="1" id="KW-1185">Reference proteome</keyword>
<sequence>MGVPQCGWHGGSVVSTVASTARSTGLSPDWASRHFCMEFACSPSIGVGLHQVLWFPPHSKDMHYRVTECMNRTEQDGSRFYHPTYSTKTRMMDVSHNISGPDTHRTPRGGRAVRMADRGQSITEEDFYCPICCDIFRDPVLLPCSHSTCNICIKTFWNRRGSRECPICRVVSPSPNPPINIMLRNMCELMREEVPQEPPQDSVGFCSLHKEPLDFFCTQDQVMICGKCRSTTVHKNHHIRSAEDASQDLRQELQMKLKTFLEKLRDYEHCKQSWDETAEFIKRQSQLTETQIRDAFKKLHQFLEGEESARVMALRREEEQKNEIIKQKMQEIQSGMFSLSHIIESIEEQLQRNAYPFLLNYKTTIDMTKCSLRDQTGPSGMLINVAEHVGNVTFKVSKKLHENIRYNPVTFDPNTGHPYLLVSDDLTTITYSDEHFQQLPANPERYDGYTSILGSEGFTAGSHTWDVEVGDNTAWAIGVITESTYKNRLNHFRMGMWYVGFCNGKYGKGYSPEAITLLRVSQKIKRIRVKLDWDKGKVTFIDSDRNISLHVFKHTFTERVFPYFYVHCMKHPLRIVPLKTAVET</sequence>